<feature type="chain" id="PRO_5005656508" evidence="1">
    <location>
        <begin position="34"/>
        <end position="115"/>
    </location>
</feature>
<dbReference type="AlphaFoldDB" id="A0A0M3I062"/>
<keyword evidence="2" id="KW-1185">Reference proteome</keyword>
<evidence type="ECO:0000313" key="2">
    <source>
        <dbReference type="Proteomes" id="UP000036681"/>
    </source>
</evidence>
<feature type="signal peptide" evidence="1">
    <location>
        <begin position="1"/>
        <end position="33"/>
    </location>
</feature>
<evidence type="ECO:0000256" key="1">
    <source>
        <dbReference type="SAM" id="SignalP"/>
    </source>
</evidence>
<organism evidence="2 3">
    <name type="scientific">Ascaris lumbricoides</name>
    <name type="common">Giant roundworm</name>
    <dbReference type="NCBI Taxonomy" id="6252"/>
    <lineage>
        <taxon>Eukaryota</taxon>
        <taxon>Metazoa</taxon>
        <taxon>Ecdysozoa</taxon>
        <taxon>Nematoda</taxon>
        <taxon>Chromadorea</taxon>
        <taxon>Rhabditida</taxon>
        <taxon>Spirurina</taxon>
        <taxon>Ascaridomorpha</taxon>
        <taxon>Ascaridoidea</taxon>
        <taxon>Ascarididae</taxon>
        <taxon>Ascaris</taxon>
    </lineage>
</organism>
<reference evidence="3" key="1">
    <citation type="submission" date="2017-02" db="UniProtKB">
        <authorList>
            <consortium name="WormBaseParasite"/>
        </authorList>
    </citation>
    <scope>IDENTIFICATION</scope>
</reference>
<name>A0A0M3I062_ASCLU</name>
<protein>
    <submittedName>
        <fullName evidence="3">Secreted protein</fullName>
    </submittedName>
</protein>
<sequence length="115" mass="12800">MHASEATATGINQRRKWLLAALALPQLAVLTHSSLDTPTRAKLNGCLESGRKDDQLIGPVQDVRIAPSQTCSTTTSKKRCGHPHKNIVWHVHIMKDHLNNWRCAHSCCHTADFNE</sequence>
<dbReference type="Proteomes" id="UP000036681">
    <property type="component" value="Unplaced"/>
</dbReference>
<accession>A0A0M3I062</accession>
<proteinExistence type="predicted"/>
<evidence type="ECO:0000313" key="3">
    <source>
        <dbReference type="WBParaSite" id="ALUE_0000946201-mRNA-1"/>
    </source>
</evidence>
<keyword evidence="1" id="KW-0732">Signal</keyword>
<dbReference type="WBParaSite" id="ALUE_0000946201-mRNA-1">
    <property type="protein sequence ID" value="ALUE_0000946201-mRNA-1"/>
    <property type="gene ID" value="ALUE_0000946201"/>
</dbReference>